<reference evidence="6" key="1">
    <citation type="submission" date="2011-01" db="EMBL/GenBank/DDBJ databases">
        <title>Complete sequence of plasmid1 of Acidobacterium sp. MP5ACTX9.</title>
        <authorList>
            <consortium name="US DOE Joint Genome Institute"/>
            <person name="Lucas S."/>
            <person name="Copeland A."/>
            <person name="Lapidus A."/>
            <person name="Cheng J.-F."/>
            <person name="Goodwin L."/>
            <person name="Pitluck S."/>
            <person name="Teshima H."/>
            <person name="Detter J.C."/>
            <person name="Han C."/>
            <person name="Tapia R."/>
            <person name="Land M."/>
            <person name="Hauser L."/>
            <person name="Kyrpides N."/>
            <person name="Ivanova N."/>
            <person name="Ovchinnikova G."/>
            <person name="Pagani I."/>
            <person name="Rawat S.R."/>
            <person name="Mannisto M."/>
            <person name="Haggblom M.M."/>
            <person name="Woyke T."/>
        </authorList>
    </citation>
    <scope>NUCLEOTIDE SEQUENCE [LARGE SCALE GENOMIC DNA]</scope>
    <source>
        <strain evidence="6">MP5ACTX9</strain>
        <plasmid evidence="6">Plasmid pACIX901</plasmid>
    </source>
</reference>
<sequence length="1012" mass="111685">MKTSSSGPSRRTALHVLRCLLLFALILLLHGVARAVDGTRPMAQYLLQQWGAEQGLAVGHVNAIAQTPVGYLWIGTDRGLMRFNGLRFVPKQPPSPEYSPIERVISLAVDVDGALWIRAENARLLRYFDGRFTLGFPVNQGETSLTAIAPGHRGGLLATGLKIGGMQVTTGGVTRLRPSVGSLLISVAQTTDDTVWLGTREIGLFRWKDGTLQPAVTGVPDRKINCLLPTPDGHLWIGTDNGLGLWNGQTVVTVPFPAEFDHLQILAMVQDRDHNLWLGTSKGLLRYNTAGMAWLQRNARERDQAVTALMEDREGDLWFGNGGSLERLRDSPLITYGDAEQPSGEQFGPTYVDAHGRVWLAPITGGLFWMRDDAIHAVTADGLNQDIVYSIDGSGDNLWLGRQQGGLTRLHSSGDTFTAQTWTHADGLAEDSVFSVRASRDGSVWAGTLTRGASHLVNGKIEARTDGNVLSSETISAIEEDRSGAMWFASPAGVNVLRGTSWRSLGVKDGLPSQQVFSLLADSAGAMWVGTSDGLAYVDKGHVHSFSGSPLGKEPVLGMGVDQRGLLWIATALHIFSAPRAALLAGNLNPETIRSYSVQDGLRSTEGVRRFRSVVNDGLGRVWISTGRGLSVTSSGVGEHLLPAIPHVEEIISDGVAVNLMGDVRVSPNTQRIVFQFSGLDLRAPERVRFRYRLDGFDKAWSEVVESLEAVYTNLPPGRYRFRVVAANSEGRWNAQEGMLSFRVEPMLWQRWEFQLLCLCTLTLISIWIYRRRMQFLITQANMRFDERLVERTRIARELHDTLLQGFISASLHLHVTAEALPSESPVQRSLQRVLLIMERVIEEARQAVKGLRTFDGSSTPRLEQIFRELVLEVDEAEATGYVVVVEGEYRTLRPAIYEEVSRIGREAVINAWRHADAEHVTVRLEYMSGRLGLEVTDDGTGMDVATVSHGREGHWGLLGMRERAERMGARLQIISRLGQGTRIVLNVPAGIAYPDEPWGGRTKEADRFRLW</sequence>
<dbReference type="Pfam" id="PF02518">
    <property type="entry name" value="HATPase_c"/>
    <property type="match status" value="1"/>
</dbReference>
<keyword evidence="3" id="KW-0902">Two-component regulatory system</keyword>
<dbReference type="GO" id="GO:0046983">
    <property type="term" value="F:protein dimerization activity"/>
    <property type="evidence" value="ECO:0007669"/>
    <property type="project" value="InterPro"/>
</dbReference>
<dbReference type="Gene3D" id="3.30.565.10">
    <property type="entry name" value="Histidine kinase-like ATPase, C-terminal domain"/>
    <property type="match status" value="1"/>
</dbReference>
<dbReference type="AlphaFoldDB" id="E8X604"/>
<dbReference type="InterPro" id="IPR011110">
    <property type="entry name" value="Reg_prop"/>
</dbReference>
<dbReference type="GO" id="GO:0000155">
    <property type="term" value="F:phosphorelay sensor kinase activity"/>
    <property type="evidence" value="ECO:0007669"/>
    <property type="project" value="InterPro"/>
</dbReference>
<dbReference type="Gene3D" id="2.60.40.10">
    <property type="entry name" value="Immunoglobulins"/>
    <property type="match status" value="1"/>
</dbReference>
<proteinExistence type="predicted"/>
<name>E8X604_GRATM</name>
<dbReference type="SUPFAM" id="SSF63829">
    <property type="entry name" value="Calcium-dependent phosphotriesterase"/>
    <property type="match status" value="3"/>
</dbReference>
<dbReference type="InterPro" id="IPR015943">
    <property type="entry name" value="WD40/YVTN_repeat-like_dom_sf"/>
</dbReference>
<dbReference type="GO" id="GO:0016020">
    <property type="term" value="C:membrane"/>
    <property type="evidence" value="ECO:0007669"/>
    <property type="project" value="InterPro"/>
</dbReference>
<dbReference type="CDD" id="cd16917">
    <property type="entry name" value="HATPase_UhpB-NarQ-NarX-like"/>
    <property type="match status" value="1"/>
</dbReference>
<keyword evidence="1" id="KW-0808">Transferase</keyword>
<dbReference type="RefSeq" id="WP_013572800.1">
    <property type="nucleotide sequence ID" value="NC_015057.1"/>
</dbReference>
<evidence type="ECO:0000256" key="1">
    <source>
        <dbReference type="ARBA" id="ARBA00022679"/>
    </source>
</evidence>
<dbReference type="InterPro" id="IPR003594">
    <property type="entry name" value="HATPase_dom"/>
</dbReference>
<dbReference type="Pfam" id="PF07495">
    <property type="entry name" value="Y_Y_Y"/>
    <property type="match status" value="1"/>
</dbReference>
<evidence type="ECO:0000313" key="6">
    <source>
        <dbReference type="Proteomes" id="UP000000343"/>
    </source>
</evidence>
<evidence type="ECO:0000256" key="2">
    <source>
        <dbReference type="ARBA" id="ARBA00022777"/>
    </source>
</evidence>
<organism evidence="6">
    <name type="scientific">Granulicella tundricola (strain ATCC BAA-1859 / DSM 23138 / MP5ACTX9)</name>
    <dbReference type="NCBI Taxonomy" id="1198114"/>
    <lineage>
        <taxon>Bacteria</taxon>
        <taxon>Pseudomonadati</taxon>
        <taxon>Acidobacteriota</taxon>
        <taxon>Terriglobia</taxon>
        <taxon>Terriglobales</taxon>
        <taxon>Acidobacteriaceae</taxon>
        <taxon>Granulicella</taxon>
    </lineage>
</organism>
<dbReference type="SMART" id="SM00387">
    <property type="entry name" value="HATPase_c"/>
    <property type="match status" value="1"/>
</dbReference>
<dbReference type="HOGENOM" id="CLU_000445_28_2_0"/>
<keyword evidence="5" id="KW-0614">Plasmid</keyword>
<dbReference type="PANTHER" id="PTHR24421">
    <property type="entry name" value="NITRATE/NITRITE SENSOR PROTEIN NARX-RELATED"/>
    <property type="match status" value="1"/>
</dbReference>
<accession>E8X604</accession>
<dbReference type="EMBL" id="CP002481">
    <property type="protein sequence ID" value="ADW70888.1"/>
    <property type="molecule type" value="Genomic_DNA"/>
</dbReference>
<evidence type="ECO:0000313" key="5">
    <source>
        <dbReference type="EMBL" id="ADW70888.1"/>
    </source>
</evidence>
<dbReference type="InterPro" id="IPR011712">
    <property type="entry name" value="Sig_transdc_His_kin_sub3_dim/P"/>
</dbReference>
<dbReference type="InterPro" id="IPR011123">
    <property type="entry name" value="Y_Y_Y"/>
</dbReference>
<feature type="domain" description="Histidine kinase/HSP90-like ATPase" evidence="4">
    <location>
        <begin position="896"/>
        <end position="992"/>
    </location>
</feature>
<dbReference type="Pfam" id="PF07494">
    <property type="entry name" value="Reg_prop"/>
    <property type="match status" value="4"/>
</dbReference>
<gene>
    <name evidence="5" type="ordered locus">AciX9_4108</name>
</gene>
<keyword evidence="6" id="KW-1185">Reference proteome</keyword>
<evidence type="ECO:0000259" key="4">
    <source>
        <dbReference type="SMART" id="SM00387"/>
    </source>
</evidence>
<dbReference type="OrthoDB" id="101035at2"/>
<dbReference type="Proteomes" id="UP000000343">
    <property type="component" value="Plasmid pACIX901"/>
</dbReference>
<evidence type="ECO:0000256" key="3">
    <source>
        <dbReference type="ARBA" id="ARBA00023012"/>
    </source>
</evidence>
<dbReference type="InterPro" id="IPR013783">
    <property type="entry name" value="Ig-like_fold"/>
</dbReference>
<dbReference type="InterPro" id="IPR036890">
    <property type="entry name" value="HATPase_C_sf"/>
</dbReference>
<dbReference type="Gene3D" id="1.20.5.1930">
    <property type="match status" value="1"/>
</dbReference>
<protein>
    <submittedName>
        <fullName evidence="5">Histidine kinase</fullName>
    </submittedName>
</protein>
<dbReference type="InterPro" id="IPR050482">
    <property type="entry name" value="Sensor_HK_TwoCompSys"/>
</dbReference>
<keyword evidence="2 5" id="KW-0418">Kinase</keyword>
<geneLocation type="plasmid" evidence="5 6">
    <name>pACIX901</name>
</geneLocation>
<dbReference type="SUPFAM" id="SSF55874">
    <property type="entry name" value="ATPase domain of HSP90 chaperone/DNA topoisomerase II/histidine kinase"/>
    <property type="match status" value="1"/>
</dbReference>
<dbReference type="PANTHER" id="PTHR24421:SF62">
    <property type="entry name" value="SENSORY TRANSDUCTION HISTIDINE KINASE"/>
    <property type="match status" value="1"/>
</dbReference>
<dbReference type="KEGG" id="acm:AciX9_4108"/>
<dbReference type="Gene3D" id="2.130.10.10">
    <property type="entry name" value="YVTN repeat-like/Quinoprotein amine dehydrogenase"/>
    <property type="match status" value="3"/>
</dbReference>
<dbReference type="Pfam" id="PF07730">
    <property type="entry name" value="HisKA_3"/>
    <property type="match status" value="1"/>
</dbReference>